<dbReference type="EMBL" id="QXDL01000206">
    <property type="protein sequence ID" value="RIH81105.1"/>
    <property type="molecule type" value="Genomic_DNA"/>
</dbReference>
<dbReference type="SUPFAM" id="SSF55120">
    <property type="entry name" value="Pseudouridine synthase"/>
    <property type="match status" value="1"/>
</dbReference>
<comment type="caution">
    <text evidence="8">The sequence shown here is derived from an EMBL/GenBank/DDBJ whole genome shotgun (WGS) entry which is preliminary data.</text>
</comment>
<dbReference type="PROSITE" id="PS50889">
    <property type="entry name" value="S4"/>
    <property type="match status" value="1"/>
</dbReference>
<protein>
    <recommendedName>
        <fullName evidence="5">Pseudouridine synthase</fullName>
        <ecNumber evidence="5">5.4.99.-</ecNumber>
    </recommendedName>
</protein>
<dbReference type="PROSITE" id="PS01149">
    <property type="entry name" value="PSI_RSU"/>
    <property type="match status" value="1"/>
</dbReference>
<dbReference type="PANTHER" id="PTHR47683">
    <property type="entry name" value="PSEUDOURIDINE SYNTHASE FAMILY PROTEIN-RELATED"/>
    <property type="match status" value="1"/>
</dbReference>
<dbReference type="Gene3D" id="3.30.70.1560">
    <property type="entry name" value="Alpha-L RNA-binding motif"/>
    <property type="match status" value="1"/>
</dbReference>
<dbReference type="SMART" id="SM00363">
    <property type="entry name" value="S4"/>
    <property type="match status" value="1"/>
</dbReference>
<dbReference type="InterPro" id="IPR006145">
    <property type="entry name" value="PsdUridine_synth_RsuA/RluA"/>
</dbReference>
<dbReference type="NCBIfam" id="TIGR00093">
    <property type="entry name" value="pseudouridine synthase"/>
    <property type="match status" value="1"/>
</dbReference>
<feature type="domain" description="RNA-binding S4" evidence="7">
    <location>
        <begin position="12"/>
        <end position="75"/>
    </location>
</feature>
<evidence type="ECO:0000256" key="1">
    <source>
        <dbReference type="ARBA" id="ARBA00008348"/>
    </source>
</evidence>
<evidence type="ECO:0000313" key="9">
    <source>
        <dbReference type="Proteomes" id="UP000265715"/>
    </source>
</evidence>
<dbReference type="GO" id="GO:0000455">
    <property type="term" value="P:enzyme-directed rRNA pseudouridine synthesis"/>
    <property type="evidence" value="ECO:0007669"/>
    <property type="project" value="UniProtKB-ARBA"/>
</dbReference>
<feature type="compositionally biased region" description="Basic and acidic residues" evidence="6">
    <location>
        <begin position="231"/>
        <end position="250"/>
    </location>
</feature>
<dbReference type="Proteomes" id="UP000265715">
    <property type="component" value="Unassembled WGS sequence"/>
</dbReference>
<comment type="similarity">
    <text evidence="1 5">Belongs to the pseudouridine synthase RsuA family.</text>
</comment>
<dbReference type="InterPro" id="IPR020103">
    <property type="entry name" value="PsdUridine_synth_cat_dom_sf"/>
</dbReference>
<dbReference type="EC" id="5.4.99.-" evidence="5"/>
<evidence type="ECO:0000256" key="3">
    <source>
        <dbReference type="ARBA" id="ARBA00023235"/>
    </source>
</evidence>
<sequence>MSGVFLLDMAKERLDKVLAHLGLGSRKEVHRLARAGLVSVDGEVVRDAAFKFDPAQARLEVDGEVVVYRAFFHLVLHKPAGYVTSTSDRDGQPVTALLREEWQRDDWMPVGRLDKDTEGLLLLTTDGELLHRLTHPRWKVGKRYYAELAAPATPADVEAFAAGLDLDGEPLQPAELRLEADGRRVELVIREGKYHQVKRMFAARGNHVTYLRRVAFGPLELPKDLPPGESRPLEPGEERRLYEAVDLAPR</sequence>
<dbReference type="PANTHER" id="PTHR47683:SF4">
    <property type="entry name" value="PSEUDOURIDINE SYNTHASE"/>
    <property type="match status" value="1"/>
</dbReference>
<dbReference type="InterPro" id="IPR002942">
    <property type="entry name" value="S4_RNA-bd"/>
</dbReference>
<dbReference type="InterPro" id="IPR000748">
    <property type="entry name" value="PsdUridine_synth_RsuA/RluB/E/F"/>
</dbReference>
<dbReference type="InterPro" id="IPR020094">
    <property type="entry name" value="TruA/RsuA/RluB/E/F_N"/>
</dbReference>
<keyword evidence="3 5" id="KW-0413">Isomerase</keyword>
<proteinExistence type="inferred from homology"/>
<organism evidence="8 9">
    <name type="scientific">Calidithermus terrae</name>
    <dbReference type="NCBI Taxonomy" id="1408545"/>
    <lineage>
        <taxon>Bacteria</taxon>
        <taxon>Thermotogati</taxon>
        <taxon>Deinococcota</taxon>
        <taxon>Deinococci</taxon>
        <taxon>Thermales</taxon>
        <taxon>Thermaceae</taxon>
        <taxon>Calidithermus</taxon>
    </lineage>
</organism>
<dbReference type="CDD" id="cd02553">
    <property type="entry name" value="PseudoU_synth_RsuA"/>
    <property type="match status" value="1"/>
</dbReference>
<keyword evidence="2 4" id="KW-0694">RNA-binding</keyword>
<dbReference type="InterPro" id="IPR036986">
    <property type="entry name" value="S4_RNA-bd_sf"/>
</dbReference>
<dbReference type="CDD" id="cd00165">
    <property type="entry name" value="S4"/>
    <property type="match status" value="1"/>
</dbReference>
<dbReference type="InterPro" id="IPR050343">
    <property type="entry name" value="RsuA_PseudoU_synthase"/>
</dbReference>
<dbReference type="GO" id="GO:0003723">
    <property type="term" value="F:RNA binding"/>
    <property type="evidence" value="ECO:0007669"/>
    <property type="project" value="UniProtKB-KW"/>
</dbReference>
<keyword evidence="9" id="KW-1185">Reference proteome</keyword>
<evidence type="ECO:0000313" key="8">
    <source>
        <dbReference type="EMBL" id="RIH81105.1"/>
    </source>
</evidence>
<dbReference type="InterPro" id="IPR042092">
    <property type="entry name" value="PsdUridine_s_RsuA/RluB/E/F_cat"/>
</dbReference>
<gene>
    <name evidence="8" type="primary">rsuA</name>
    <name evidence="8" type="ORF">Mterra_03388</name>
</gene>
<evidence type="ECO:0000256" key="5">
    <source>
        <dbReference type="RuleBase" id="RU003887"/>
    </source>
</evidence>
<dbReference type="GO" id="GO:0120159">
    <property type="term" value="F:rRNA pseudouridine synthase activity"/>
    <property type="evidence" value="ECO:0007669"/>
    <property type="project" value="UniProtKB-ARBA"/>
</dbReference>
<dbReference type="InterPro" id="IPR018496">
    <property type="entry name" value="PsdUridine_synth_RsuA/RluB_CS"/>
</dbReference>
<name>A0A399E9P8_9DEIN</name>
<evidence type="ECO:0000256" key="4">
    <source>
        <dbReference type="PROSITE-ProRule" id="PRU00182"/>
    </source>
</evidence>
<evidence type="ECO:0000259" key="7">
    <source>
        <dbReference type="SMART" id="SM00363"/>
    </source>
</evidence>
<dbReference type="Pfam" id="PF00849">
    <property type="entry name" value="PseudoU_synth_2"/>
    <property type="match status" value="1"/>
</dbReference>
<feature type="region of interest" description="Disordered" evidence="6">
    <location>
        <begin position="223"/>
        <end position="250"/>
    </location>
</feature>
<evidence type="ECO:0000256" key="2">
    <source>
        <dbReference type="ARBA" id="ARBA00022884"/>
    </source>
</evidence>
<evidence type="ECO:0000256" key="6">
    <source>
        <dbReference type="SAM" id="MobiDB-lite"/>
    </source>
</evidence>
<accession>A0A399E9P8</accession>
<reference evidence="8 9" key="1">
    <citation type="submission" date="2018-08" db="EMBL/GenBank/DDBJ databases">
        <title>Meiothermus terrae DSM 26712 genome sequencing project.</title>
        <authorList>
            <person name="Da Costa M.S."/>
            <person name="Albuquerque L."/>
            <person name="Raposo P."/>
            <person name="Froufe H.J.C."/>
            <person name="Barroso C.S."/>
            <person name="Egas C."/>
        </authorList>
    </citation>
    <scope>NUCLEOTIDE SEQUENCE [LARGE SCALE GENOMIC DNA]</scope>
    <source>
        <strain evidence="8 9">DSM 26712</strain>
    </source>
</reference>
<dbReference type="Gene3D" id="3.10.290.10">
    <property type="entry name" value="RNA-binding S4 domain"/>
    <property type="match status" value="1"/>
</dbReference>
<dbReference type="Pfam" id="PF01479">
    <property type="entry name" value="S4"/>
    <property type="match status" value="1"/>
</dbReference>
<dbReference type="SUPFAM" id="SSF55174">
    <property type="entry name" value="Alpha-L RNA-binding motif"/>
    <property type="match status" value="1"/>
</dbReference>
<dbReference type="Gene3D" id="3.30.70.580">
    <property type="entry name" value="Pseudouridine synthase I, catalytic domain, N-terminal subdomain"/>
    <property type="match status" value="1"/>
</dbReference>
<dbReference type="AlphaFoldDB" id="A0A399E9P8"/>